<proteinExistence type="predicted"/>
<dbReference type="EMBL" id="CAJVQC010138686">
    <property type="protein sequence ID" value="CAG8843515.1"/>
    <property type="molecule type" value="Genomic_DNA"/>
</dbReference>
<keyword evidence="2" id="KW-1185">Reference proteome</keyword>
<reference evidence="1" key="1">
    <citation type="submission" date="2021-06" db="EMBL/GenBank/DDBJ databases">
        <authorList>
            <person name="Kallberg Y."/>
            <person name="Tangrot J."/>
            <person name="Rosling A."/>
        </authorList>
    </citation>
    <scope>NUCLEOTIDE SEQUENCE</scope>
    <source>
        <strain evidence="1">MA461A</strain>
    </source>
</reference>
<name>A0ACA9SLS0_9GLOM</name>
<feature type="non-terminal residue" evidence="1">
    <location>
        <position position="1"/>
    </location>
</feature>
<organism evidence="1 2">
    <name type="scientific">Racocetra persica</name>
    <dbReference type="NCBI Taxonomy" id="160502"/>
    <lineage>
        <taxon>Eukaryota</taxon>
        <taxon>Fungi</taxon>
        <taxon>Fungi incertae sedis</taxon>
        <taxon>Mucoromycota</taxon>
        <taxon>Glomeromycotina</taxon>
        <taxon>Glomeromycetes</taxon>
        <taxon>Diversisporales</taxon>
        <taxon>Gigasporaceae</taxon>
        <taxon>Racocetra</taxon>
    </lineage>
</organism>
<dbReference type="Proteomes" id="UP000789920">
    <property type="component" value="Unassembled WGS sequence"/>
</dbReference>
<evidence type="ECO:0000313" key="1">
    <source>
        <dbReference type="EMBL" id="CAG8843515.1"/>
    </source>
</evidence>
<accession>A0ACA9SLS0</accession>
<protein>
    <submittedName>
        <fullName evidence="1">22783_t:CDS:1</fullName>
    </submittedName>
</protein>
<sequence>EEILRKKKLANLLQNPFKQTRFTRTSDIQTIIKLFSQFSKEELIEKNKAVNIAGRMSRKSMFFADLTDQSGKIQLKFSGKNKEFEELDNGDIIGVVRGIVCRTDKQEERNMQELSVEVKEFILLSKCLRPIPSSYYGLSDNEE</sequence>
<comment type="caution">
    <text evidence="1">The sequence shown here is derived from an EMBL/GenBank/DDBJ whole genome shotgun (WGS) entry which is preliminary data.</text>
</comment>
<gene>
    <name evidence="1" type="ORF">RPERSI_LOCUS32799</name>
</gene>
<evidence type="ECO:0000313" key="2">
    <source>
        <dbReference type="Proteomes" id="UP000789920"/>
    </source>
</evidence>
<feature type="non-terminal residue" evidence="1">
    <location>
        <position position="143"/>
    </location>
</feature>